<accession>A0A6G8PXM2</accession>
<evidence type="ECO:0000256" key="1">
    <source>
        <dbReference type="ARBA" id="ARBA00022475"/>
    </source>
</evidence>
<protein>
    <submittedName>
        <fullName evidence="8">Uncharacterized protein</fullName>
    </submittedName>
</protein>
<dbReference type="InterPro" id="IPR003770">
    <property type="entry name" value="MLTG-like"/>
</dbReference>
<keyword evidence="4" id="KW-0472">Membrane</keyword>
<keyword evidence="9" id="KW-1185">Reference proteome</keyword>
<evidence type="ECO:0000256" key="5">
    <source>
        <dbReference type="ARBA" id="ARBA00023239"/>
    </source>
</evidence>
<keyword evidence="6" id="KW-0961">Cell wall biogenesis/degradation</keyword>
<dbReference type="Pfam" id="PF02618">
    <property type="entry name" value="YceG"/>
    <property type="match status" value="1"/>
</dbReference>
<dbReference type="GO" id="GO:0071555">
    <property type="term" value="P:cell wall organization"/>
    <property type="evidence" value="ECO:0007669"/>
    <property type="project" value="UniProtKB-KW"/>
</dbReference>
<evidence type="ECO:0000256" key="3">
    <source>
        <dbReference type="ARBA" id="ARBA00022989"/>
    </source>
</evidence>
<sequence>MIASVIYNRIRAGMPCRSTPPCSTPWGSPRRTSRSPTSRWRAPTTPTRTPVCRPAHRQPSRDSLVAALEPAETDYLYYVLEADGRKHFFTNDYDEFLAAKSEAGR</sequence>
<feature type="compositionally biased region" description="Low complexity" evidence="7">
    <location>
        <begin position="24"/>
        <end position="53"/>
    </location>
</feature>
<gene>
    <name evidence="8" type="ORF">GBA65_11055</name>
</gene>
<keyword evidence="1" id="KW-1003">Cell membrane</keyword>
<dbReference type="PANTHER" id="PTHR30518:SF2">
    <property type="entry name" value="ENDOLYTIC MUREIN TRANSGLYCOSYLASE"/>
    <property type="match status" value="1"/>
</dbReference>
<name>A0A6G8PXM2_9ACTN</name>
<dbReference type="GO" id="GO:0016829">
    <property type="term" value="F:lyase activity"/>
    <property type="evidence" value="ECO:0007669"/>
    <property type="project" value="UniProtKB-KW"/>
</dbReference>
<evidence type="ECO:0000256" key="6">
    <source>
        <dbReference type="ARBA" id="ARBA00023316"/>
    </source>
</evidence>
<keyword evidence="2" id="KW-0812">Transmembrane</keyword>
<evidence type="ECO:0000313" key="8">
    <source>
        <dbReference type="EMBL" id="QIN78971.1"/>
    </source>
</evidence>
<dbReference type="AlphaFoldDB" id="A0A6G8PXM2"/>
<keyword evidence="5" id="KW-0456">Lyase</keyword>
<dbReference type="Proteomes" id="UP000502706">
    <property type="component" value="Chromosome"/>
</dbReference>
<proteinExistence type="predicted"/>
<dbReference type="PANTHER" id="PTHR30518">
    <property type="entry name" value="ENDOLYTIC MUREIN TRANSGLYCOSYLASE"/>
    <property type="match status" value="1"/>
</dbReference>
<evidence type="ECO:0000256" key="4">
    <source>
        <dbReference type="ARBA" id="ARBA00023136"/>
    </source>
</evidence>
<organism evidence="8 9">
    <name type="scientific">Rubrobacter marinus</name>
    <dbReference type="NCBI Taxonomy" id="2653852"/>
    <lineage>
        <taxon>Bacteria</taxon>
        <taxon>Bacillati</taxon>
        <taxon>Actinomycetota</taxon>
        <taxon>Rubrobacteria</taxon>
        <taxon>Rubrobacterales</taxon>
        <taxon>Rubrobacteraceae</taxon>
        <taxon>Rubrobacter</taxon>
    </lineage>
</organism>
<dbReference type="EMBL" id="CP045121">
    <property type="protein sequence ID" value="QIN78971.1"/>
    <property type="molecule type" value="Genomic_DNA"/>
</dbReference>
<keyword evidence="3" id="KW-1133">Transmembrane helix</keyword>
<evidence type="ECO:0000313" key="9">
    <source>
        <dbReference type="Proteomes" id="UP000502706"/>
    </source>
</evidence>
<dbReference type="KEGG" id="rmar:GBA65_11055"/>
<evidence type="ECO:0000256" key="7">
    <source>
        <dbReference type="SAM" id="MobiDB-lite"/>
    </source>
</evidence>
<feature type="region of interest" description="Disordered" evidence="7">
    <location>
        <begin position="18"/>
        <end position="63"/>
    </location>
</feature>
<evidence type="ECO:0000256" key="2">
    <source>
        <dbReference type="ARBA" id="ARBA00022692"/>
    </source>
</evidence>
<reference evidence="8 9" key="1">
    <citation type="submission" date="2019-10" db="EMBL/GenBank/DDBJ databases">
        <title>Rubrobacter sp nov SCSIO 52915 isolated from a deep-sea sediment in the South China Sea.</title>
        <authorList>
            <person name="Chen R.W."/>
        </authorList>
    </citation>
    <scope>NUCLEOTIDE SEQUENCE [LARGE SCALE GENOMIC DNA]</scope>
    <source>
        <strain evidence="8 9">SCSIO 52915</strain>
    </source>
</reference>